<organism evidence="1 2">
    <name type="scientific">Crassostrea virginica</name>
    <name type="common">Eastern oyster</name>
    <dbReference type="NCBI Taxonomy" id="6565"/>
    <lineage>
        <taxon>Eukaryota</taxon>
        <taxon>Metazoa</taxon>
        <taxon>Spiralia</taxon>
        <taxon>Lophotrochozoa</taxon>
        <taxon>Mollusca</taxon>
        <taxon>Bivalvia</taxon>
        <taxon>Autobranchia</taxon>
        <taxon>Pteriomorphia</taxon>
        <taxon>Ostreida</taxon>
        <taxon>Ostreoidea</taxon>
        <taxon>Ostreidae</taxon>
        <taxon>Crassostrea</taxon>
    </lineage>
</organism>
<sequence>MDRQQDKKEFPVAFSSDIDFLKEVRTAVLENLKCSPITSTSEVSYGRLPDQRPMRRVFPRGREHLISLMSKRDTLYFVGFIGFTKDADELDENIKEDIWNIDNKLVEQLSGHSNIVGYFSAEQLDGHNWGNLVVCKSSDAIKEWMTSKTHTTAITHLSPRYYSRVRIHSGHLQDGLCGEVGVLKTIFLDYGTPQPTRSVVYWDT</sequence>
<dbReference type="GeneID" id="111126302"/>
<gene>
    <name evidence="2" type="primary">LOC111126302</name>
</gene>
<evidence type="ECO:0000313" key="1">
    <source>
        <dbReference type="Proteomes" id="UP000694844"/>
    </source>
</evidence>
<dbReference type="RefSeq" id="XP_022326540.1">
    <property type="nucleotide sequence ID" value="XM_022470832.1"/>
</dbReference>
<evidence type="ECO:0000313" key="2">
    <source>
        <dbReference type="RefSeq" id="XP_022326540.1"/>
    </source>
</evidence>
<dbReference type="OrthoDB" id="6091258at2759"/>
<dbReference type="AlphaFoldDB" id="A0A8B8DFR1"/>
<protein>
    <submittedName>
        <fullName evidence="2">Uncharacterized protein LOC111126302 isoform X1</fullName>
    </submittedName>
</protein>
<accession>A0A8B8DFR1</accession>
<dbReference type="KEGG" id="cvn:111126302"/>
<dbReference type="Proteomes" id="UP000694844">
    <property type="component" value="Chromosome 3"/>
</dbReference>
<keyword evidence="1" id="KW-1185">Reference proteome</keyword>
<name>A0A8B8DFR1_CRAVI</name>
<proteinExistence type="predicted"/>
<reference evidence="2" key="1">
    <citation type="submission" date="2025-08" db="UniProtKB">
        <authorList>
            <consortium name="RefSeq"/>
        </authorList>
    </citation>
    <scope>IDENTIFICATION</scope>
    <source>
        <tissue evidence="2">Whole sample</tissue>
    </source>
</reference>